<dbReference type="GO" id="GO:0031267">
    <property type="term" value="F:small GTPase binding"/>
    <property type="evidence" value="ECO:0007669"/>
    <property type="project" value="TreeGrafter"/>
</dbReference>
<feature type="region of interest" description="Disordered" evidence="3">
    <location>
        <begin position="721"/>
        <end position="786"/>
    </location>
</feature>
<feature type="compositionally biased region" description="Low complexity" evidence="3">
    <location>
        <begin position="618"/>
        <end position="627"/>
    </location>
</feature>
<reference evidence="5 6" key="1">
    <citation type="submission" date="2016-05" db="EMBL/GenBank/DDBJ databases">
        <title>Genome sequencing reveals origins of a unique bacterial endosymbiosis in the earliest lineages of terrestrial Fungi.</title>
        <authorList>
            <consortium name="DOE Joint Genome Institute"/>
            <person name="Uehling J."/>
            <person name="Gryganskyi A."/>
            <person name="Hameed K."/>
            <person name="Tschaplinski T."/>
            <person name="Misztal P."/>
            <person name="Wu S."/>
            <person name="Desiro A."/>
            <person name="Vande Pol N."/>
            <person name="Du Z.-Y."/>
            <person name="Zienkiewicz A."/>
            <person name="Zienkiewicz K."/>
            <person name="Morin E."/>
            <person name="Tisserant E."/>
            <person name="Splivallo R."/>
            <person name="Hainaut M."/>
            <person name="Henrissat B."/>
            <person name="Ohm R."/>
            <person name="Kuo A."/>
            <person name="Yan J."/>
            <person name="Lipzen A."/>
            <person name="Nolan M."/>
            <person name="Labutti K."/>
            <person name="Barry K."/>
            <person name="Goldstein A."/>
            <person name="Labbe J."/>
            <person name="Schadt C."/>
            <person name="Tuskan G."/>
            <person name="Grigoriev I."/>
            <person name="Martin F."/>
            <person name="Vilgalys R."/>
            <person name="Bonito G."/>
        </authorList>
    </citation>
    <scope>NUCLEOTIDE SEQUENCE [LARGE SCALE GENOMIC DNA]</scope>
    <source>
        <strain evidence="5 6">AG-77</strain>
    </source>
</reference>
<feature type="region of interest" description="Disordered" evidence="3">
    <location>
        <begin position="563"/>
        <end position="597"/>
    </location>
</feature>
<feature type="compositionally biased region" description="Basic and acidic residues" evidence="3">
    <location>
        <begin position="563"/>
        <end position="591"/>
    </location>
</feature>
<sequence length="786" mass="87751">MNRGKHARKEGRKWRGKGAAYKKHTRTHLNSPLHDPLTSPSSLYLPSLYLLYFLLSRAFLPTLPCIHSILSDALDPSKPALPTQLEEEDHVAAFKRMLDDILDNASTEESSLTSKVGLGFSSSSSTYLSASSSAAADRARLSRSTTLGFLLPQPKSHFARVKGVRTESNVDSELLHKLEEQNNSLPPQDSTSYLLARLERQNGLLDTDPKSVCIESNVLKGNLNTLHRLISDSTALNAPNSETVAPMSSSPSKALESEAGDDEIDWEFWGMLVQDYNAVASKLPHLLAARVRQGLPSKLRGLIWQSMSQASSTYLETMYTKLLLEHSPYERIIQRDLARTFPQVDMFKEEGGKGQESLRNILKAYSLYDPHVGYCQGLGFLVGPLLMNMDEKEAFCVFVRLMETYDMRTMFTLNMEGLQLRLYQFSALLSEHLPMLHAHLSFHSINAAMYASQWFLSLFAYTYPLPLVLRVYDVVFTEGAPETIMRVAVAFLKRNEEKLMQLQEFEDLLDVLTSKLYDIYEDNAGEVIRDAMCLSTDISKEKLDALAMTYLAELEDQQKRAGEVTSKRFKDRFGSGHSTKAVETKTKETKATKSKTSRASARLSIAASFGSSASLLLGGGSSNTSSEESSEDEVVEPEPEPVIVTRTTTYGSDAMLLEQIQDLAKALSTLQRDHVEVTEGLVTAKMEKTVHLEEIGALRKKVADMERQQNRASMMSAISPSVMSDTSMMSSPRTITHEDGKMRSSNSWSRHSEDEMDTDETKASPSGSWPMLRGSLSTPKCRSWRR</sequence>
<keyword evidence="1" id="KW-0343">GTPase activation</keyword>
<proteinExistence type="predicted"/>
<name>A0A197JW52_9FUNG</name>
<dbReference type="OrthoDB" id="159449at2759"/>
<dbReference type="Gene3D" id="1.10.8.270">
    <property type="entry name" value="putative rabgap domain of human tbc1 domain family member 14 like domains"/>
    <property type="match status" value="1"/>
</dbReference>
<evidence type="ECO:0000313" key="6">
    <source>
        <dbReference type="Proteomes" id="UP000078512"/>
    </source>
</evidence>
<dbReference type="EMBL" id="KV442048">
    <property type="protein sequence ID" value="OAQ28514.1"/>
    <property type="molecule type" value="Genomic_DNA"/>
</dbReference>
<feature type="domain" description="Rab-GAP TBC" evidence="4">
    <location>
        <begin position="294"/>
        <end position="479"/>
    </location>
</feature>
<dbReference type="Gene3D" id="1.10.10.750">
    <property type="entry name" value="Ypt/Rab-GAP domain of gyp1p, domain 1"/>
    <property type="match status" value="1"/>
</dbReference>
<protein>
    <submittedName>
        <fullName evidence="5">TBC-domain-containing protein</fullName>
    </submittedName>
</protein>
<accession>A0A197JW52</accession>
<dbReference type="PANTHER" id="PTHR47219:SF9">
    <property type="entry name" value="GTPASE ACTIVATING PROTEIN AND CENTROSOME-ASSOCIATED, ISOFORM B"/>
    <property type="match status" value="1"/>
</dbReference>
<feature type="compositionally biased region" description="Acidic residues" evidence="3">
    <location>
        <begin position="628"/>
        <end position="639"/>
    </location>
</feature>
<dbReference type="GO" id="GO:0005096">
    <property type="term" value="F:GTPase activator activity"/>
    <property type="evidence" value="ECO:0007669"/>
    <property type="project" value="UniProtKB-KW"/>
</dbReference>
<dbReference type="InterPro" id="IPR050302">
    <property type="entry name" value="Rab_GAP_TBC_domain"/>
</dbReference>
<dbReference type="FunFam" id="1.10.472.80:FF:000027">
    <property type="entry name" value="GTPase activating protein (Evi5)"/>
    <property type="match status" value="1"/>
</dbReference>
<keyword evidence="2" id="KW-0175">Coiled coil</keyword>
<dbReference type="FunFam" id="1.10.8.270:FF:000001">
    <property type="entry name" value="TBC1 domain family member 1"/>
    <property type="match status" value="1"/>
</dbReference>
<dbReference type="Gene3D" id="1.10.472.80">
    <property type="entry name" value="Ypt/Rab-GAP domain of gyp1p, domain 3"/>
    <property type="match status" value="1"/>
</dbReference>
<evidence type="ECO:0000256" key="2">
    <source>
        <dbReference type="ARBA" id="ARBA00023054"/>
    </source>
</evidence>
<dbReference type="SUPFAM" id="SSF47923">
    <property type="entry name" value="Ypt/Rab-GAP domain of gyp1p"/>
    <property type="match status" value="2"/>
</dbReference>
<feature type="compositionally biased region" description="Polar residues" evidence="3">
    <location>
        <begin position="721"/>
        <end position="734"/>
    </location>
</feature>
<evidence type="ECO:0000256" key="3">
    <source>
        <dbReference type="SAM" id="MobiDB-lite"/>
    </source>
</evidence>
<dbReference type="PANTHER" id="PTHR47219">
    <property type="entry name" value="RAB GTPASE-ACTIVATING PROTEIN 1-LIKE"/>
    <property type="match status" value="1"/>
</dbReference>
<gene>
    <name evidence="5" type="ORF">K457DRAFT_555016</name>
</gene>
<feature type="region of interest" description="Disordered" evidence="3">
    <location>
        <begin position="1"/>
        <end position="36"/>
    </location>
</feature>
<organism evidence="5 6">
    <name type="scientific">Linnemannia elongata AG-77</name>
    <dbReference type="NCBI Taxonomy" id="1314771"/>
    <lineage>
        <taxon>Eukaryota</taxon>
        <taxon>Fungi</taxon>
        <taxon>Fungi incertae sedis</taxon>
        <taxon>Mucoromycota</taxon>
        <taxon>Mortierellomycotina</taxon>
        <taxon>Mortierellomycetes</taxon>
        <taxon>Mortierellales</taxon>
        <taxon>Mortierellaceae</taxon>
        <taxon>Linnemannia</taxon>
    </lineage>
</organism>
<keyword evidence="6" id="KW-1185">Reference proteome</keyword>
<dbReference type="FunFam" id="1.10.10.750:FF:000003">
    <property type="entry name" value="GTPase activating protein (Evi5)"/>
    <property type="match status" value="1"/>
</dbReference>
<dbReference type="InterPro" id="IPR035969">
    <property type="entry name" value="Rab-GAP_TBC_sf"/>
</dbReference>
<evidence type="ECO:0000256" key="1">
    <source>
        <dbReference type="ARBA" id="ARBA00022468"/>
    </source>
</evidence>
<evidence type="ECO:0000259" key="4">
    <source>
        <dbReference type="PROSITE" id="PS50086"/>
    </source>
</evidence>
<dbReference type="Proteomes" id="UP000078512">
    <property type="component" value="Unassembled WGS sequence"/>
</dbReference>
<dbReference type="InterPro" id="IPR000195">
    <property type="entry name" value="Rab-GAP-TBC_dom"/>
</dbReference>
<dbReference type="PROSITE" id="PS50086">
    <property type="entry name" value="TBC_RABGAP"/>
    <property type="match status" value="1"/>
</dbReference>
<dbReference type="STRING" id="1314771.A0A197JW52"/>
<dbReference type="Pfam" id="PF23436">
    <property type="entry name" value="RabGap-TBC_2"/>
    <property type="match status" value="1"/>
</dbReference>
<feature type="region of interest" description="Disordered" evidence="3">
    <location>
        <begin position="618"/>
        <end position="639"/>
    </location>
</feature>
<evidence type="ECO:0000313" key="5">
    <source>
        <dbReference type="EMBL" id="OAQ28514.1"/>
    </source>
</evidence>
<dbReference type="AlphaFoldDB" id="A0A197JW52"/>
<dbReference type="SMART" id="SM00164">
    <property type="entry name" value="TBC"/>
    <property type="match status" value="1"/>
</dbReference>
<feature type="compositionally biased region" description="Basic residues" evidence="3">
    <location>
        <begin position="1"/>
        <end position="27"/>
    </location>
</feature>